<dbReference type="EMBL" id="JBFARM010000008">
    <property type="protein sequence ID" value="MEV4289410.1"/>
    <property type="molecule type" value="Genomic_DNA"/>
</dbReference>
<evidence type="ECO:0008006" key="3">
    <source>
        <dbReference type="Google" id="ProtNLM"/>
    </source>
</evidence>
<organism evidence="1 2">
    <name type="scientific">Nonomuraea bangladeshensis</name>
    <dbReference type="NCBI Taxonomy" id="404385"/>
    <lineage>
        <taxon>Bacteria</taxon>
        <taxon>Bacillati</taxon>
        <taxon>Actinomycetota</taxon>
        <taxon>Actinomycetes</taxon>
        <taxon>Streptosporangiales</taxon>
        <taxon>Streptosporangiaceae</taxon>
        <taxon>Nonomuraea</taxon>
    </lineage>
</organism>
<comment type="caution">
    <text evidence="1">The sequence shown here is derived from an EMBL/GenBank/DDBJ whole genome shotgun (WGS) entry which is preliminary data.</text>
</comment>
<name>A0ABV3HA62_9ACTN</name>
<dbReference type="RefSeq" id="WP_364455529.1">
    <property type="nucleotide sequence ID" value="NZ_JBFARM010000008.1"/>
</dbReference>
<gene>
    <name evidence="1" type="ORF">AB0K40_28255</name>
</gene>
<reference evidence="1 2" key="1">
    <citation type="submission" date="2024-06" db="EMBL/GenBank/DDBJ databases">
        <title>The Natural Products Discovery Center: Release of the First 8490 Sequenced Strains for Exploring Actinobacteria Biosynthetic Diversity.</title>
        <authorList>
            <person name="Kalkreuter E."/>
            <person name="Kautsar S.A."/>
            <person name="Yang D."/>
            <person name="Bader C.D."/>
            <person name="Teijaro C.N."/>
            <person name="Fluegel L."/>
            <person name="Davis C.M."/>
            <person name="Simpson J.R."/>
            <person name="Lauterbach L."/>
            <person name="Steele A.D."/>
            <person name="Gui C."/>
            <person name="Meng S."/>
            <person name="Li G."/>
            <person name="Viehrig K."/>
            <person name="Ye F."/>
            <person name="Su P."/>
            <person name="Kiefer A.F."/>
            <person name="Nichols A."/>
            <person name="Cepeda A.J."/>
            <person name="Yan W."/>
            <person name="Fan B."/>
            <person name="Jiang Y."/>
            <person name="Adhikari A."/>
            <person name="Zheng C.-J."/>
            <person name="Schuster L."/>
            <person name="Cowan T.M."/>
            <person name="Smanski M.J."/>
            <person name="Chevrette M.G."/>
            <person name="De Carvalho L.P.S."/>
            <person name="Shen B."/>
        </authorList>
    </citation>
    <scope>NUCLEOTIDE SEQUENCE [LARGE SCALE GENOMIC DNA]</scope>
    <source>
        <strain evidence="1 2">NPDC049574</strain>
    </source>
</reference>
<evidence type="ECO:0000313" key="1">
    <source>
        <dbReference type="EMBL" id="MEV4289410.1"/>
    </source>
</evidence>
<sequence length="146" mass="15833">MTAKPQDCGLISRQAIARATGLDDFLATGSRPGERFDRCIVQELGSEEIGARLSITFDDPSAISLEELLSTKEHDKGADLPADIGPGFTAQIEGKDGPSTYAYAWTPDARRRLSIWITPGAPGRDHRADAIEFVRQLKPILLAPSK</sequence>
<keyword evidence="2" id="KW-1185">Reference proteome</keyword>
<evidence type="ECO:0000313" key="2">
    <source>
        <dbReference type="Proteomes" id="UP001552427"/>
    </source>
</evidence>
<proteinExistence type="predicted"/>
<protein>
    <recommendedName>
        <fullName evidence="3">DUF3558 domain-containing protein</fullName>
    </recommendedName>
</protein>
<dbReference type="Proteomes" id="UP001552427">
    <property type="component" value="Unassembled WGS sequence"/>
</dbReference>
<accession>A0ABV3HA62</accession>